<dbReference type="EMBL" id="WNWQ01000719">
    <property type="protein sequence ID" value="KAE9964300.1"/>
    <property type="molecule type" value="Genomic_DNA"/>
</dbReference>
<gene>
    <name evidence="1" type="ORF">BLS_008467</name>
    <name evidence="3" type="ORF">EG327_004142</name>
    <name evidence="2" type="ORF">EG328_002535</name>
</gene>
<dbReference type="EMBL" id="WNWS01000170">
    <property type="protein sequence ID" value="KAE9976637.1"/>
    <property type="molecule type" value="Genomic_DNA"/>
</dbReference>
<keyword evidence="5" id="KW-1185">Reference proteome</keyword>
<evidence type="ECO:0000313" key="1">
    <source>
        <dbReference type="EMBL" id="KAE9964300.1"/>
    </source>
</evidence>
<reference evidence="3 5" key="1">
    <citation type="submission" date="2019-07" db="EMBL/GenBank/DDBJ databases">
        <title>Venturia inaequalis Genome Resource.</title>
        <authorList>
            <person name="Lichtner F.J."/>
        </authorList>
    </citation>
    <scope>NUCLEOTIDE SEQUENCE [LARGE SCALE GENOMIC DNA]</scope>
    <source>
        <strain evidence="2 4">120213</strain>
        <strain evidence="1">Bline_iso_100314</strain>
        <strain evidence="3 5">DMI_063113</strain>
    </source>
</reference>
<organism evidence="3 5">
    <name type="scientific">Venturia inaequalis</name>
    <name type="common">Apple scab fungus</name>
    <dbReference type="NCBI Taxonomy" id="5025"/>
    <lineage>
        <taxon>Eukaryota</taxon>
        <taxon>Fungi</taxon>
        <taxon>Dikarya</taxon>
        <taxon>Ascomycota</taxon>
        <taxon>Pezizomycotina</taxon>
        <taxon>Dothideomycetes</taxon>
        <taxon>Pleosporomycetidae</taxon>
        <taxon>Venturiales</taxon>
        <taxon>Venturiaceae</taxon>
        <taxon>Venturia</taxon>
    </lineage>
</organism>
<proteinExistence type="predicted"/>
<comment type="caution">
    <text evidence="3">The sequence shown here is derived from an EMBL/GenBank/DDBJ whole genome shotgun (WGS) entry which is preliminary data.</text>
</comment>
<dbReference type="OrthoDB" id="3938302at2759"/>
<evidence type="ECO:0000313" key="2">
    <source>
        <dbReference type="EMBL" id="KAE9976637.1"/>
    </source>
</evidence>
<protein>
    <submittedName>
        <fullName evidence="3">Uncharacterized protein</fullName>
    </submittedName>
</protein>
<evidence type="ECO:0000313" key="4">
    <source>
        <dbReference type="Proteomes" id="UP000447873"/>
    </source>
</evidence>
<dbReference type="AlphaFoldDB" id="A0A8H3VT75"/>
<sequence>MASNRISTPWTIEEDVFICLCRAGPFSSRARSGGFKRGTERLNDFLRHNGFSHTRTRNEHRLRYSYRKLKRPHAHQAGGRAYKHSRYNEAQAWISNPSNATMLAIIRAATVA</sequence>
<evidence type="ECO:0000313" key="5">
    <source>
        <dbReference type="Proteomes" id="UP000490939"/>
    </source>
</evidence>
<dbReference type="EMBL" id="WNWR01000025">
    <property type="protein sequence ID" value="KAE9993621.1"/>
    <property type="molecule type" value="Genomic_DNA"/>
</dbReference>
<dbReference type="Proteomes" id="UP000490939">
    <property type="component" value="Unassembled WGS sequence"/>
</dbReference>
<evidence type="ECO:0000313" key="3">
    <source>
        <dbReference type="EMBL" id="KAE9993621.1"/>
    </source>
</evidence>
<dbReference type="Proteomes" id="UP000447873">
    <property type="component" value="Unassembled WGS sequence"/>
</dbReference>
<accession>A0A8H3VT75</accession>
<dbReference type="Proteomes" id="UP000433883">
    <property type="component" value="Unassembled WGS sequence"/>
</dbReference>
<name>A0A8H3VT75_VENIN</name>